<dbReference type="AlphaFoldDB" id="A0A5R9J1Z7"/>
<keyword evidence="1" id="KW-0645">Protease</keyword>
<dbReference type="InterPro" id="IPR011650">
    <property type="entry name" value="Peptidase_M20_dimer"/>
</dbReference>
<dbReference type="Proteomes" id="UP000305654">
    <property type="component" value="Unassembled WGS sequence"/>
</dbReference>
<accession>A0A5R9J1Z7</accession>
<feature type="domain" description="Peptidase M20 dimerisation" evidence="4">
    <location>
        <begin position="207"/>
        <end position="363"/>
    </location>
</feature>
<protein>
    <submittedName>
        <fullName evidence="5">Dipeptidase</fullName>
    </submittedName>
</protein>
<dbReference type="EMBL" id="VCDI01000006">
    <property type="protein sequence ID" value="TLU71582.1"/>
    <property type="molecule type" value="Genomic_DNA"/>
</dbReference>
<sequence length="467" mass="49615">MTSDGAAQEVDRTLEHTLAHIDAGQEASLGRLFELLRIPSISTQPKHAGDCRRAAEWLSGLLDGMGFDASVRDTPGHPIVVAHDRSDAGGPHVLFYGHYDVQPVDPLSLWNTAPFEPVVRDGAIVARGASDDKGQVMTFLEAIRALREAEGKLPVRVSIILEGEEESGGENLLPFLKANAEELRADIALVCDTGMVGHQIPAITTMLRGLVGEEIVISAADRDLHSGIFGNAARNPIHVLADIIAGLRDADGRVTLPGFYDGVTDVPDAVRSAWNAIGLTDEAALGPVGLSIPAGERGYSALEQTWARPSCEVNGITGGYQDPGFKTVLPAKASAKISFRLVAGQQPERIRAAFREFVQSRIPGDCSVEFRPHGGSPASAVPFDGAPLKAALQALGEEWGRPAVTIGSGGSIPVVGELQQALGLNALLVGFARDDDRIHSPNEKYDLDSFQRGIRSWARILHALAAA</sequence>
<dbReference type="Pfam" id="PF07687">
    <property type="entry name" value="M20_dimer"/>
    <property type="match status" value="1"/>
</dbReference>
<reference evidence="5 6" key="1">
    <citation type="submission" date="2019-05" db="EMBL/GenBank/DDBJ databases">
        <authorList>
            <person name="Pankratov T."/>
            <person name="Grouzdev D."/>
        </authorList>
    </citation>
    <scope>NUCLEOTIDE SEQUENCE [LARGE SCALE GENOMIC DNA]</scope>
    <source>
        <strain evidence="5 6">KEBCLARHB70R</strain>
    </source>
</reference>
<organism evidence="5 6">
    <name type="scientific">Lichenicoccus roseus</name>
    <dbReference type="NCBI Taxonomy" id="2683649"/>
    <lineage>
        <taxon>Bacteria</taxon>
        <taxon>Pseudomonadati</taxon>
        <taxon>Pseudomonadota</taxon>
        <taxon>Alphaproteobacteria</taxon>
        <taxon>Acetobacterales</taxon>
        <taxon>Acetobacteraceae</taxon>
        <taxon>Lichenicoccus</taxon>
    </lineage>
</organism>
<dbReference type="Gene3D" id="3.30.70.360">
    <property type="match status" value="1"/>
</dbReference>
<dbReference type="NCBIfam" id="NF005914">
    <property type="entry name" value="PRK07907.1"/>
    <property type="match status" value="1"/>
</dbReference>
<dbReference type="SUPFAM" id="SSF53187">
    <property type="entry name" value="Zn-dependent exopeptidases"/>
    <property type="match status" value="1"/>
</dbReference>
<dbReference type="NCBIfam" id="NF006579">
    <property type="entry name" value="PRK09104.1"/>
    <property type="match status" value="1"/>
</dbReference>
<dbReference type="NCBIfam" id="NF006053">
    <property type="entry name" value="PRK08201.1"/>
    <property type="match status" value="1"/>
</dbReference>
<dbReference type="PANTHER" id="PTHR43270:SF12">
    <property type="entry name" value="SUCCINYL-DIAMINOPIMELATE DESUCCINYLASE"/>
    <property type="match status" value="1"/>
</dbReference>
<dbReference type="Gene3D" id="3.40.630.10">
    <property type="entry name" value="Zn peptidases"/>
    <property type="match status" value="1"/>
</dbReference>
<evidence type="ECO:0000313" key="6">
    <source>
        <dbReference type="Proteomes" id="UP000305654"/>
    </source>
</evidence>
<evidence type="ECO:0000256" key="2">
    <source>
        <dbReference type="ARBA" id="ARBA00022723"/>
    </source>
</evidence>
<name>A0A5R9J1Z7_9PROT</name>
<dbReference type="Pfam" id="PF01546">
    <property type="entry name" value="Peptidase_M20"/>
    <property type="match status" value="1"/>
</dbReference>
<gene>
    <name evidence="5" type="ORF">FE263_15860</name>
</gene>
<dbReference type="InterPro" id="IPR051458">
    <property type="entry name" value="Cyt/Met_Dipeptidase"/>
</dbReference>
<proteinExistence type="predicted"/>
<keyword evidence="2" id="KW-0479">Metal-binding</keyword>
<dbReference type="GO" id="GO:0008233">
    <property type="term" value="F:peptidase activity"/>
    <property type="evidence" value="ECO:0007669"/>
    <property type="project" value="UniProtKB-KW"/>
</dbReference>
<dbReference type="GO" id="GO:0046872">
    <property type="term" value="F:metal ion binding"/>
    <property type="evidence" value="ECO:0007669"/>
    <property type="project" value="UniProtKB-KW"/>
</dbReference>
<dbReference type="OrthoDB" id="9761532at2"/>
<evidence type="ECO:0000256" key="1">
    <source>
        <dbReference type="ARBA" id="ARBA00022670"/>
    </source>
</evidence>
<evidence type="ECO:0000256" key="3">
    <source>
        <dbReference type="ARBA" id="ARBA00022801"/>
    </source>
</evidence>
<evidence type="ECO:0000259" key="4">
    <source>
        <dbReference type="Pfam" id="PF07687"/>
    </source>
</evidence>
<keyword evidence="3" id="KW-0378">Hydrolase</keyword>
<comment type="caution">
    <text evidence="5">The sequence shown here is derived from an EMBL/GenBank/DDBJ whole genome shotgun (WGS) entry which is preliminary data.</text>
</comment>
<dbReference type="InterPro" id="IPR002933">
    <property type="entry name" value="Peptidase_M20"/>
</dbReference>
<dbReference type="PANTHER" id="PTHR43270">
    <property type="entry name" value="BETA-ALA-HIS DIPEPTIDASE"/>
    <property type="match status" value="1"/>
</dbReference>
<keyword evidence="6" id="KW-1185">Reference proteome</keyword>
<evidence type="ECO:0000313" key="5">
    <source>
        <dbReference type="EMBL" id="TLU71582.1"/>
    </source>
</evidence>
<dbReference type="GO" id="GO:0006508">
    <property type="term" value="P:proteolysis"/>
    <property type="evidence" value="ECO:0007669"/>
    <property type="project" value="UniProtKB-KW"/>
</dbReference>